<keyword evidence="3" id="KW-0862">Zinc</keyword>
<evidence type="ECO:0000313" key="5">
    <source>
        <dbReference type="EMBL" id="KYN12423.1"/>
    </source>
</evidence>
<dbReference type="AlphaFoldDB" id="A0A151IXB6"/>
<keyword evidence="6" id="KW-1185">Reference proteome</keyword>
<dbReference type="PROSITE" id="PS50966">
    <property type="entry name" value="ZF_SWIM"/>
    <property type="match status" value="1"/>
</dbReference>
<reference evidence="5 6" key="1">
    <citation type="submission" date="2015-09" db="EMBL/GenBank/DDBJ databases">
        <title>Trachymyrmex cornetzi WGS genome.</title>
        <authorList>
            <person name="Nygaard S."/>
            <person name="Hu H."/>
            <person name="Boomsma J."/>
            <person name="Zhang G."/>
        </authorList>
    </citation>
    <scope>NUCLEOTIDE SEQUENCE [LARGE SCALE GENOMIC DNA]</scope>
    <source>
        <strain evidence="5">Tcor2-1</strain>
        <tissue evidence="5">Whole body</tissue>
    </source>
</reference>
<evidence type="ECO:0000256" key="3">
    <source>
        <dbReference type="PROSITE-ProRule" id="PRU00325"/>
    </source>
</evidence>
<organism evidence="5 6">
    <name type="scientific">Trachymyrmex cornetzi</name>
    <dbReference type="NCBI Taxonomy" id="471704"/>
    <lineage>
        <taxon>Eukaryota</taxon>
        <taxon>Metazoa</taxon>
        <taxon>Ecdysozoa</taxon>
        <taxon>Arthropoda</taxon>
        <taxon>Hexapoda</taxon>
        <taxon>Insecta</taxon>
        <taxon>Pterygota</taxon>
        <taxon>Neoptera</taxon>
        <taxon>Endopterygota</taxon>
        <taxon>Hymenoptera</taxon>
        <taxon>Apocrita</taxon>
        <taxon>Aculeata</taxon>
        <taxon>Formicoidea</taxon>
        <taxon>Formicidae</taxon>
        <taxon>Myrmicinae</taxon>
        <taxon>Trachymyrmex</taxon>
    </lineage>
</organism>
<evidence type="ECO:0000256" key="1">
    <source>
        <dbReference type="ARBA" id="ARBA00001968"/>
    </source>
</evidence>
<dbReference type="InterPro" id="IPR027806">
    <property type="entry name" value="HARBI1_dom"/>
</dbReference>
<dbReference type="Pfam" id="PF13359">
    <property type="entry name" value="DDE_Tnp_4"/>
    <property type="match status" value="1"/>
</dbReference>
<proteinExistence type="predicted"/>
<dbReference type="InterPro" id="IPR007527">
    <property type="entry name" value="Znf_SWIM"/>
</dbReference>
<evidence type="ECO:0000256" key="2">
    <source>
        <dbReference type="ARBA" id="ARBA00022723"/>
    </source>
</evidence>
<dbReference type="GO" id="GO:0008270">
    <property type="term" value="F:zinc ion binding"/>
    <property type="evidence" value="ECO:0007669"/>
    <property type="project" value="UniProtKB-KW"/>
</dbReference>
<evidence type="ECO:0000259" key="4">
    <source>
        <dbReference type="PROSITE" id="PS50966"/>
    </source>
</evidence>
<keyword evidence="2" id="KW-0479">Metal-binding</keyword>
<sequence>MAFRNLLTCFVCNNRYQPRLMRRIDGENNDAKRDIAILRRDNAGLPALEVNDQTRLCMNCNISILEEIDLILQDERHMRLNVLTQTRSASCLICDQEDNVERLCMKARVNIFITSNIYIPNNVRSCRIHLDGRGFLLQPLHAGLSFTLLDIRYYMPEPLEHGQSQLTTEQANQTRVITKTRWIVEARNGYIKSIFKFLAQVVRIPHAPHIGDFYRIVGAIINRYHQPIHMDGCDAEAARRILARSQEVNEVQARVAAENLQRRRQTEWERIDQNQLVDFPHLTLNYLQDLTLGVYQLFLAPSYIQDSLLRQNNVFEVDLRAQEQGFARFRLFSRFRNAASHHQFISYNPNEENQLQEENSILGYYCTCKTGARTLGTCAHIASILWYLGFAI</sequence>
<keyword evidence="3" id="KW-0863">Zinc-finger</keyword>
<comment type="cofactor">
    <cofactor evidence="1">
        <name>a divalent metal cation</name>
        <dbReference type="ChEBI" id="CHEBI:60240"/>
    </cofactor>
</comment>
<evidence type="ECO:0000313" key="6">
    <source>
        <dbReference type="Proteomes" id="UP000078492"/>
    </source>
</evidence>
<gene>
    <name evidence="5" type="ORF">ALC57_15406</name>
</gene>
<dbReference type="Proteomes" id="UP000078492">
    <property type="component" value="Unassembled WGS sequence"/>
</dbReference>
<dbReference type="EMBL" id="KQ980826">
    <property type="protein sequence ID" value="KYN12423.1"/>
    <property type="molecule type" value="Genomic_DNA"/>
</dbReference>
<name>A0A151IXB6_9HYME</name>
<feature type="domain" description="SWIM-type" evidence="4">
    <location>
        <begin position="351"/>
        <end position="389"/>
    </location>
</feature>
<accession>A0A151IXB6</accession>
<protein>
    <recommendedName>
        <fullName evidence="4">SWIM-type domain-containing protein</fullName>
    </recommendedName>
</protein>